<protein>
    <submittedName>
        <fullName evidence="2">Uncharacterized protein</fullName>
    </submittedName>
</protein>
<sequence>MIARAQCARKHTRSADRRMLRAMLHAQSWPRIAHEKISVARRAAVHATDISPTRIARSYHPLQKPQHRCTCDTHGLLESVGPVIASTGAAAERRPKPARAHARSLAQHRITRSVVQPEPR</sequence>
<reference evidence="2 3" key="1">
    <citation type="journal article" date="2012" name="J. Bacteriol.">
        <title>Draft Genome Sequence Determination for Cystic Fibrosis and Chronic Granulomatous Disease Burkholderia multivorans Isolates.</title>
        <authorList>
            <person name="Varga J.J."/>
            <person name="Losada L."/>
            <person name="Zelazny A.M."/>
            <person name="Brinkac L."/>
            <person name="Harkins D."/>
            <person name="Radune D."/>
            <person name="Hostetler J."/>
            <person name="Sampaio E.P."/>
            <person name="Ronning C.M."/>
            <person name="Nierman W.C."/>
            <person name="Greenberg D.E."/>
            <person name="Holland S.M."/>
            <person name="Goldberg J.B."/>
        </authorList>
    </citation>
    <scope>NUCLEOTIDE SEQUENCE [LARGE SCALE GENOMIC DNA]</scope>
    <source>
        <strain evidence="2 3">CGD2</strain>
    </source>
</reference>
<dbReference type="Proteomes" id="UP000004535">
    <property type="component" value="Unassembled WGS sequence"/>
</dbReference>
<organism evidence="2 3">
    <name type="scientific">Burkholderia multivorans CGD2</name>
    <dbReference type="NCBI Taxonomy" id="513052"/>
    <lineage>
        <taxon>Bacteria</taxon>
        <taxon>Pseudomonadati</taxon>
        <taxon>Pseudomonadota</taxon>
        <taxon>Betaproteobacteria</taxon>
        <taxon>Burkholderiales</taxon>
        <taxon>Burkholderiaceae</taxon>
        <taxon>Burkholderia</taxon>
        <taxon>Burkholderia cepacia complex</taxon>
    </lineage>
</organism>
<dbReference type="EMBL" id="ACFC01000006">
    <property type="protein sequence ID" value="EEE06664.1"/>
    <property type="molecule type" value="Genomic_DNA"/>
</dbReference>
<evidence type="ECO:0000256" key="1">
    <source>
        <dbReference type="SAM" id="MobiDB-lite"/>
    </source>
</evidence>
<gene>
    <name evidence="2" type="ORF">BURMUCGD2_4261</name>
</gene>
<name>B9BS93_9BURK</name>
<dbReference type="AlphaFoldDB" id="B9BS93"/>
<comment type="caution">
    <text evidence="2">The sequence shown here is derived from an EMBL/GenBank/DDBJ whole genome shotgun (WGS) entry which is preliminary data.</text>
</comment>
<proteinExistence type="predicted"/>
<evidence type="ECO:0000313" key="3">
    <source>
        <dbReference type="Proteomes" id="UP000004535"/>
    </source>
</evidence>
<feature type="region of interest" description="Disordered" evidence="1">
    <location>
        <begin position="88"/>
        <end position="120"/>
    </location>
</feature>
<accession>B9BS93</accession>
<evidence type="ECO:0000313" key="2">
    <source>
        <dbReference type="EMBL" id="EEE06664.1"/>
    </source>
</evidence>